<sequence length="42" mass="5171">MTYYFWKQRNEISIRIGLLFVCMLCMTILPLGLIMFQNYNYE</sequence>
<keyword evidence="1" id="KW-1133">Transmembrane helix</keyword>
<proteinExistence type="predicted"/>
<evidence type="ECO:0000256" key="1">
    <source>
        <dbReference type="SAM" id="Phobius"/>
    </source>
</evidence>
<evidence type="ECO:0000313" key="2">
    <source>
        <dbReference type="EMBL" id="JAD73527.1"/>
    </source>
</evidence>
<keyword evidence="1" id="KW-0472">Membrane</keyword>
<dbReference type="AlphaFoldDB" id="A0A0A9CPW1"/>
<organism evidence="2">
    <name type="scientific">Arundo donax</name>
    <name type="common">Giant reed</name>
    <name type="synonym">Donax arundinaceus</name>
    <dbReference type="NCBI Taxonomy" id="35708"/>
    <lineage>
        <taxon>Eukaryota</taxon>
        <taxon>Viridiplantae</taxon>
        <taxon>Streptophyta</taxon>
        <taxon>Embryophyta</taxon>
        <taxon>Tracheophyta</taxon>
        <taxon>Spermatophyta</taxon>
        <taxon>Magnoliopsida</taxon>
        <taxon>Liliopsida</taxon>
        <taxon>Poales</taxon>
        <taxon>Poaceae</taxon>
        <taxon>PACMAD clade</taxon>
        <taxon>Arundinoideae</taxon>
        <taxon>Arundineae</taxon>
        <taxon>Arundo</taxon>
    </lineage>
</organism>
<reference evidence="2" key="1">
    <citation type="submission" date="2014-09" db="EMBL/GenBank/DDBJ databases">
        <authorList>
            <person name="Magalhaes I.L.F."/>
            <person name="Oliveira U."/>
            <person name="Santos F.R."/>
            <person name="Vidigal T.H.D.A."/>
            <person name="Brescovit A.D."/>
            <person name="Santos A.J."/>
        </authorList>
    </citation>
    <scope>NUCLEOTIDE SEQUENCE</scope>
    <source>
        <tissue evidence="2">Shoot tissue taken approximately 20 cm above the soil surface</tissue>
    </source>
</reference>
<dbReference type="EMBL" id="GBRH01224368">
    <property type="protein sequence ID" value="JAD73527.1"/>
    <property type="molecule type" value="Transcribed_RNA"/>
</dbReference>
<feature type="transmembrane region" description="Helical" evidence="1">
    <location>
        <begin position="12"/>
        <end position="36"/>
    </location>
</feature>
<name>A0A0A9CPW1_ARUDO</name>
<reference evidence="2" key="2">
    <citation type="journal article" date="2015" name="Data Brief">
        <title>Shoot transcriptome of the giant reed, Arundo donax.</title>
        <authorList>
            <person name="Barrero R.A."/>
            <person name="Guerrero F.D."/>
            <person name="Moolhuijzen P."/>
            <person name="Goolsby J.A."/>
            <person name="Tidwell J."/>
            <person name="Bellgard S.E."/>
            <person name="Bellgard M.I."/>
        </authorList>
    </citation>
    <scope>NUCLEOTIDE SEQUENCE</scope>
    <source>
        <tissue evidence="2">Shoot tissue taken approximately 20 cm above the soil surface</tissue>
    </source>
</reference>
<protein>
    <submittedName>
        <fullName evidence="2">Uncharacterized protein</fullName>
    </submittedName>
</protein>
<accession>A0A0A9CPW1</accession>
<keyword evidence="1" id="KW-0812">Transmembrane</keyword>